<name>A0ABU5VUZ1_9BACT</name>
<evidence type="ECO:0000313" key="2">
    <source>
        <dbReference type="EMBL" id="MEA9356857.1"/>
    </source>
</evidence>
<proteinExistence type="predicted"/>
<gene>
    <name evidence="2" type="ORF">SHI21_11600</name>
</gene>
<protein>
    <submittedName>
        <fullName evidence="2">Uncharacterized protein</fullName>
    </submittedName>
</protein>
<keyword evidence="1" id="KW-0472">Membrane</keyword>
<keyword evidence="1" id="KW-1133">Transmembrane helix</keyword>
<keyword evidence="3" id="KW-1185">Reference proteome</keyword>
<sequence length="118" mass="13421">MKVLANVGVFLFLILAGYILINEKGSFRKSPKRVAVITGSSSKLIGQKASHDLMPMDLQRQRINNETVYKFQSNDSGESYELEESDMDKFGVQLIDFKNVNRDHARPADMINDNKNRL</sequence>
<dbReference type="EMBL" id="JAYGJQ010000002">
    <property type="protein sequence ID" value="MEA9356857.1"/>
    <property type="molecule type" value="Genomic_DNA"/>
</dbReference>
<organism evidence="2 3">
    <name type="scientific">Bacteriovorax antarcticus</name>
    <dbReference type="NCBI Taxonomy" id="3088717"/>
    <lineage>
        <taxon>Bacteria</taxon>
        <taxon>Pseudomonadati</taxon>
        <taxon>Bdellovibrionota</taxon>
        <taxon>Bacteriovoracia</taxon>
        <taxon>Bacteriovoracales</taxon>
        <taxon>Bacteriovoracaceae</taxon>
        <taxon>Bacteriovorax</taxon>
    </lineage>
</organism>
<feature type="transmembrane region" description="Helical" evidence="1">
    <location>
        <begin position="6"/>
        <end position="23"/>
    </location>
</feature>
<keyword evidence="1" id="KW-0812">Transmembrane</keyword>
<dbReference type="RefSeq" id="WP_323576752.1">
    <property type="nucleotide sequence ID" value="NZ_JAYGJQ010000002.1"/>
</dbReference>
<accession>A0ABU5VUZ1</accession>
<reference evidence="2 3" key="1">
    <citation type="submission" date="2023-11" db="EMBL/GenBank/DDBJ databases">
        <title>A Novel Polar Bacteriovorax (B. antarcticus) Isolated from the Biocrust in Antarctica.</title>
        <authorList>
            <person name="Mun W."/>
            <person name="Choi S.Y."/>
            <person name="Mitchell R.J."/>
        </authorList>
    </citation>
    <scope>NUCLEOTIDE SEQUENCE [LARGE SCALE GENOMIC DNA]</scope>
    <source>
        <strain evidence="2 3">PP10</strain>
    </source>
</reference>
<comment type="caution">
    <text evidence="2">The sequence shown here is derived from an EMBL/GenBank/DDBJ whole genome shotgun (WGS) entry which is preliminary data.</text>
</comment>
<evidence type="ECO:0000313" key="3">
    <source>
        <dbReference type="Proteomes" id="UP001302274"/>
    </source>
</evidence>
<dbReference type="Proteomes" id="UP001302274">
    <property type="component" value="Unassembled WGS sequence"/>
</dbReference>
<evidence type="ECO:0000256" key="1">
    <source>
        <dbReference type="SAM" id="Phobius"/>
    </source>
</evidence>